<dbReference type="STRING" id="1003195.SCATT_53090"/>
<feature type="coiled-coil region" evidence="1">
    <location>
        <begin position="89"/>
        <end position="138"/>
    </location>
</feature>
<keyword evidence="1" id="KW-0175">Coiled coil</keyword>
<evidence type="ECO:0000313" key="2">
    <source>
        <dbReference type="EMBL" id="AEW97680.1"/>
    </source>
</evidence>
<dbReference type="EMBL" id="CP003219">
    <property type="protein sequence ID" value="AEW97680.1"/>
    <property type="molecule type" value="Genomic_DNA"/>
</dbReference>
<dbReference type="InterPro" id="IPR007139">
    <property type="entry name" value="DUF349"/>
</dbReference>
<dbReference type="Pfam" id="PF03993">
    <property type="entry name" value="DUF349"/>
    <property type="match status" value="3"/>
</dbReference>
<gene>
    <name evidence="2" type="ordered locus">SCATT_53090</name>
</gene>
<dbReference type="HOGENOM" id="CLU_024630_1_0_11"/>
<evidence type="ECO:0000313" key="3">
    <source>
        <dbReference type="Proteomes" id="UP000007842"/>
    </source>
</evidence>
<dbReference type="KEGG" id="sct:SCAT_5312"/>
<dbReference type="PATRIC" id="fig|1003195.11.peg.6735"/>
<accession>F8K4W1</accession>
<proteinExistence type="predicted"/>
<sequence>MSSDPWGRVDETGTVYVRTADGEREVGSWQAGSPDEALAYFKRKYEGLVVEIGLLERRVRTTDLSAKDAQTAIEHLRASVVDAHAVGDLEALARRLDALSAEVEARREERKVAKAKAADEARKAKEDLVAEAEQLSVSEQWRSAGERLRALVDTWKSLPRLDRKTDDELWHRFSHARSVFSKRRKAHFASLDAQREEARKVKERLVAEAEEISGSTDWGATAARYRELMADWKAAGRAQREAEEELWNRFRGAQDVFFAARSEAFAERDSEQRENLTRKEELAAEAEKLLPVTDLKAARAAFRSVNERWEAIGHVPRDARPRIEARMHAVERAIQEAEEAEWRRTNPEARARAEGLTGQLQAAVDKLRGQIEAARAAGNTAKADKLAKELEGRQALLDQALKGLQEFGG</sequence>
<accession>G8X3S5</accession>
<organism evidence="2 3">
    <name type="scientific">Streptantibioticus cattleyicolor (strain ATCC 35852 / DSM 46488 / JCM 4925 / NBRC 14057 / NRRL 8057)</name>
    <name type="common">Streptomyces cattleya</name>
    <dbReference type="NCBI Taxonomy" id="1003195"/>
    <lineage>
        <taxon>Bacteria</taxon>
        <taxon>Bacillati</taxon>
        <taxon>Actinomycetota</taxon>
        <taxon>Actinomycetes</taxon>
        <taxon>Kitasatosporales</taxon>
        <taxon>Streptomycetaceae</taxon>
        <taxon>Streptantibioticus</taxon>
    </lineage>
</organism>
<name>F8K4W1_STREN</name>
<evidence type="ECO:0008006" key="4">
    <source>
        <dbReference type="Google" id="ProtNLM"/>
    </source>
</evidence>
<dbReference type="RefSeq" id="WP_014146014.1">
    <property type="nucleotide sequence ID" value="NC_016111.1"/>
</dbReference>
<keyword evidence="3" id="KW-1185">Reference proteome</keyword>
<dbReference type="Proteomes" id="UP000007842">
    <property type="component" value="Chromosome"/>
</dbReference>
<reference evidence="3" key="1">
    <citation type="submission" date="2011-12" db="EMBL/GenBank/DDBJ databases">
        <title>Complete genome sequence of Streptomyces cattleya strain DSM 46488.</title>
        <authorList>
            <person name="Ou H.-Y."/>
            <person name="Li P."/>
            <person name="Zhao C."/>
            <person name="O'Hagan D."/>
            <person name="Deng Z."/>
        </authorList>
    </citation>
    <scope>NUCLEOTIDE SEQUENCE [LARGE SCALE GENOMIC DNA]</scope>
    <source>
        <strain evidence="3">ATCC 35852 / DSM 46488 / JCM 4925 / NBRC 14057 / NRRL 8057</strain>
    </source>
</reference>
<dbReference type="eggNOG" id="COG1196">
    <property type="taxonomic scope" value="Bacteria"/>
</dbReference>
<evidence type="ECO:0000256" key="1">
    <source>
        <dbReference type="SAM" id="Coils"/>
    </source>
</evidence>
<dbReference type="KEGG" id="scy:SCATT_53090"/>
<dbReference type="AlphaFoldDB" id="F8K4W1"/>
<dbReference type="OrthoDB" id="5422202at2"/>
<protein>
    <recommendedName>
        <fullName evidence="4">DUF349 domain-containing protein</fullName>
    </recommendedName>
</protein>